<dbReference type="InterPro" id="IPR034161">
    <property type="entry name" value="Pepsin-like_plant"/>
</dbReference>
<keyword evidence="3" id="KW-0064">Aspartyl protease</keyword>
<dbReference type="InterPro" id="IPR032799">
    <property type="entry name" value="TAXi_C"/>
</dbReference>
<sequence length="414" mass="46492">MMLYLKKISLSYILSISINIWVSLAQDRIPPLITRLTYYNSENSPYCNPMSTTKDIADFELMSSISRALYLTSRNASSWLQLTDIETQLTGGEEQNGFLAKLLVGSLNVDQLVYMDTGSNLLWINCGYRYNVPTPLFDPSSSDTYNHEDCQSSDGICNYSGNVKIECNNVGNCSYLIRYGGGSSSEGNLARETFTFGMRMSSQSTIKNIVFGCAKKVTGNIRANGVLGLGNLRLSLVSQNKASKFSYCIGNISDRSYAYNTLLIGNSIELWGAKTPLIVEDKNYINLEGIKINGYQLKFDPQIFKRNSYEYTGGMVVDTGSTFSFIPGVVLSDFEAIIRDVIDYELELDLDSIDTIKYKEYTRLCYRGVVSIDLIGFPSVELQFQDNAVMELMTDNIFQQTEEDIFCLAIRNYH</sequence>
<evidence type="ECO:0000259" key="6">
    <source>
        <dbReference type="PROSITE" id="PS51767"/>
    </source>
</evidence>
<proteinExistence type="inferred from homology"/>
<dbReference type="EMBL" id="JAVIJP010000066">
    <property type="protein sequence ID" value="KAL3621615.1"/>
    <property type="molecule type" value="Genomic_DNA"/>
</dbReference>
<dbReference type="CDD" id="cd05476">
    <property type="entry name" value="pepsin_A_like_plant"/>
    <property type="match status" value="1"/>
</dbReference>
<accession>A0ABD3BVT1</accession>
<dbReference type="InterPro" id="IPR032861">
    <property type="entry name" value="TAXi_N"/>
</dbReference>
<name>A0ABD3BVT1_9LAMI</name>
<protein>
    <recommendedName>
        <fullName evidence="6">Peptidase A1 domain-containing protein</fullName>
    </recommendedName>
</protein>
<dbReference type="SUPFAM" id="SSF50630">
    <property type="entry name" value="Acid proteases"/>
    <property type="match status" value="1"/>
</dbReference>
<dbReference type="GO" id="GO:0006508">
    <property type="term" value="P:proteolysis"/>
    <property type="evidence" value="ECO:0007669"/>
    <property type="project" value="UniProtKB-KW"/>
</dbReference>
<comment type="similarity">
    <text evidence="1">Belongs to the peptidase A1 family.</text>
</comment>
<dbReference type="GO" id="GO:0004190">
    <property type="term" value="F:aspartic-type endopeptidase activity"/>
    <property type="evidence" value="ECO:0007669"/>
    <property type="project" value="UniProtKB-KW"/>
</dbReference>
<evidence type="ECO:0000256" key="3">
    <source>
        <dbReference type="ARBA" id="ARBA00022750"/>
    </source>
</evidence>
<dbReference type="InterPro" id="IPR033121">
    <property type="entry name" value="PEPTIDASE_A1"/>
</dbReference>
<evidence type="ECO:0000256" key="1">
    <source>
        <dbReference type="ARBA" id="ARBA00007447"/>
    </source>
</evidence>
<dbReference type="InterPro" id="IPR021109">
    <property type="entry name" value="Peptidase_aspartic_dom_sf"/>
</dbReference>
<keyword evidence="2" id="KW-0645">Protease</keyword>
<evidence type="ECO:0000313" key="7">
    <source>
        <dbReference type="EMBL" id="KAL3621615.1"/>
    </source>
</evidence>
<organism evidence="7 8">
    <name type="scientific">Castilleja foliolosa</name>
    <dbReference type="NCBI Taxonomy" id="1961234"/>
    <lineage>
        <taxon>Eukaryota</taxon>
        <taxon>Viridiplantae</taxon>
        <taxon>Streptophyta</taxon>
        <taxon>Embryophyta</taxon>
        <taxon>Tracheophyta</taxon>
        <taxon>Spermatophyta</taxon>
        <taxon>Magnoliopsida</taxon>
        <taxon>eudicotyledons</taxon>
        <taxon>Gunneridae</taxon>
        <taxon>Pentapetalae</taxon>
        <taxon>asterids</taxon>
        <taxon>lamiids</taxon>
        <taxon>Lamiales</taxon>
        <taxon>Orobanchaceae</taxon>
        <taxon>Pedicularideae</taxon>
        <taxon>Castillejinae</taxon>
        <taxon>Castilleja</taxon>
    </lineage>
</organism>
<keyword evidence="4" id="KW-0378">Hydrolase</keyword>
<evidence type="ECO:0000256" key="4">
    <source>
        <dbReference type="ARBA" id="ARBA00022801"/>
    </source>
</evidence>
<dbReference type="InterPro" id="IPR051708">
    <property type="entry name" value="Plant_Aspart_Prot_A1"/>
</dbReference>
<feature type="domain" description="Peptidase A1" evidence="6">
    <location>
        <begin position="98"/>
        <end position="414"/>
    </location>
</feature>
<dbReference type="PANTHER" id="PTHR47967">
    <property type="entry name" value="OS07G0603500 PROTEIN-RELATED"/>
    <property type="match status" value="1"/>
</dbReference>
<dbReference type="Gene3D" id="2.40.70.10">
    <property type="entry name" value="Acid Proteases"/>
    <property type="match status" value="2"/>
</dbReference>
<dbReference type="Pfam" id="PF14541">
    <property type="entry name" value="TAXi_C"/>
    <property type="match status" value="1"/>
</dbReference>
<dbReference type="Proteomes" id="UP001632038">
    <property type="component" value="Unassembled WGS sequence"/>
</dbReference>
<evidence type="ECO:0000256" key="2">
    <source>
        <dbReference type="ARBA" id="ARBA00022670"/>
    </source>
</evidence>
<comment type="caution">
    <text evidence="7">The sequence shown here is derived from an EMBL/GenBank/DDBJ whole genome shotgun (WGS) entry which is preliminary data.</text>
</comment>
<reference evidence="8" key="1">
    <citation type="journal article" date="2024" name="IScience">
        <title>Strigolactones Initiate the Formation of Haustorium-like Structures in Castilleja.</title>
        <authorList>
            <person name="Buerger M."/>
            <person name="Peterson D."/>
            <person name="Chory J."/>
        </authorList>
    </citation>
    <scope>NUCLEOTIDE SEQUENCE [LARGE SCALE GENOMIC DNA]</scope>
</reference>
<keyword evidence="8" id="KW-1185">Reference proteome</keyword>
<gene>
    <name evidence="7" type="ORF">CASFOL_036527</name>
</gene>
<dbReference type="Pfam" id="PF14543">
    <property type="entry name" value="TAXi_N"/>
    <property type="match status" value="1"/>
</dbReference>
<evidence type="ECO:0000256" key="5">
    <source>
        <dbReference type="ARBA" id="ARBA00023180"/>
    </source>
</evidence>
<evidence type="ECO:0000313" key="8">
    <source>
        <dbReference type="Proteomes" id="UP001632038"/>
    </source>
</evidence>
<keyword evidence="5" id="KW-0325">Glycoprotein</keyword>
<dbReference type="AlphaFoldDB" id="A0ABD3BVT1"/>
<dbReference type="PROSITE" id="PS51767">
    <property type="entry name" value="PEPTIDASE_A1"/>
    <property type="match status" value="1"/>
</dbReference>
<dbReference type="PANTHER" id="PTHR47967:SF14">
    <property type="entry name" value="EUKARYOTIC ASPARTYL PROTEASE FAMILY PROTEIN"/>
    <property type="match status" value="1"/>
</dbReference>